<feature type="compositionally biased region" description="Basic and acidic residues" evidence="1">
    <location>
        <begin position="102"/>
        <end position="117"/>
    </location>
</feature>
<dbReference type="Gene3D" id="3.30.560.10">
    <property type="entry name" value="Glucose Oxidase, domain 3"/>
    <property type="match status" value="1"/>
</dbReference>
<protein>
    <submittedName>
        <fullName evidence="2">Uncharacterized protein</fullName>
    </submittedName>
</protein>
<keyword evidence="3" id="KW-1185">Reference proteome</keyword>
<dbReference type="InterPro" id="IPR036188">
    <property type="entry name" value="FAD/NAD-bd_sf"/>
</dbReference>
<dbReference type="Proteomes" id="UP000799424">
    <property type="component" value="Unassembled WGS sequence"/>
</dbReference>
<reference evidence="2" key="1">
    <citation type="journal article" date="2020" name="Stud. Mycol.">
        <title>101 Dothideomycetes genomes: a test case for predicting lifestyles and emergence of pathogens.</title>
        <authorList>
            <person name="Haridas S."/>
            <person name="Albert R."/>
            <person name="Binder M."/>
            <person name="Bloem J."/>
            <person name="Labutti K."/>
            <person name="Salamov A."/>
            <person name="Andreopoulos B."/>
            <person name="Baker S."/>
            <person name="Barry K."/>
            <person name="Bills G."/>
            <person name="Bluhm B."/>
            <person name="Cannon C."/>
            <person name="Castanera R."/>
            <person name="Culley D."/>
            <person name="Daum C."/>
            <person name="Ezra D."/>
            <person name="Gonzalez J."/>
            <person name="Henrissat B."/>
            <person name="Kuo A."/>
            <person name="Liang C."/>
            <person name="Lipzen A."/>
            <person name="Lutzoni F."/>
            <person name="Magnuson J."/>
            <person name="Mondo S."/>
            <person name="Nolan M."/>
            <person name="Ohm R."/>
            <person name="Pangilinan J."/>
            <person name="Park H.-J."/>
            <person name="Ramirez L."/>
            <person name="Alfaro M."/>
            <person name="Sun H."/>
            <person name="Tritt A."/>
            <person name="Yoshinaga Y."/>
            <person name="Zwiers L.-H."/>
            <person name="Turgeon B."/>
            <person name="Goodwin S."/>
            <person name="Spatafora J."/>
            <person name="Crous P."/>
            <person name="Grigoriev I."/>
        </authorList>
    </citation>
    <scope>NUCLEOTIDE SEQUENCE</scope>
    <source>
        <strain evidence="2">CBS 113818</strain>
    </source>
</reference>
<evidence type="ECO:0000256" key="1">
    <source>
        <dbReference type="SAM" id="MobiDB-lite"/>
    </source>
</evidence>
<dbReference type="EMBL" id="MU006231">
    <property type="protein sequence ID" value="KAF2823613.1"/>
    <property type="molecule type" value="Genomic_DNA"/>
</dbReference>
<dbReference type="AlphaFoldDB" id="A0A6A6ZS59"/>
<sequence length="189" mass="20810">MEVIISVDAYQSLLIVEALRFGNPRQFDMQYYRTMKKLGKKIKSDVPCGGDHMPDHNALSVVFDATNTLVGGTPVATLVTAEEVPGNKTATLAASYAAKPKQCHEQNHQRESLREEVPSSARTSSQIRIAGPNLNPLWATHPLSWGSFLIKSLDSCFPVIHLNAFSPRSNLDMLAAVARKKQKAHSTRL</sequence>
<dbReference type="Gene3D" id="3.50.50.60">
    <property type="entry name" value="FAD/NAD(P)-binding domain"/>
    <property type="match status" value="1"/>
</dbReference>
<evidence type="ECO:0000313" key="3">
    <source>
        <dbReference type="Proteomes" id="UP000799424"/>
    </source>
</evidence>
<organism evidence="2 3">
    <name type="scientific">Ophiobolus disseminans</name>
    <dbReference type="NCBI Taxonomy" id="1469910"/>
    <lineage>
        <taxon>Eukaryota</taxon>
        <taxon>Fungi</taxon>
        <taxon>Dikarya</taxon>
        <taxon>Ascomycota</taxon>
        <taxon>Pezizomycotina</taxon>
        <taxon>Dothideomycetes</taxon>
        <taxon>Pleosporomycetidae</taxon>
        <taxon>Pleosporales</taxon>
        <taxon>Pleosporineae</taxon>
        <taxon>Phaeosphaeriaceae</taxon>
        <taxon>Ophiobolus</taxon>
    </lineage>
</organism>
<accession>A0A6A6ZS59</accession>
<proteinExistence type="predicted"/>
<name>A0A6A6ZS59_9PLEO</name>
<feature type="region of interest" description="Disordered" evidence="1">
    <location>
        <begin position="101"/>
        <end position="122"/>
    </location>
</feature>
<evidence type="ECO:0000313" key="2">
    <source>
        <dbReference type="EMBL" id="KAF2823613.1"/>
    </source>
</evidence>
<gene>
    <name evidence="2" type="ORF">CC86DRAFT_57494</name>
</gene>